<feature type="compositionally biased region" description="Low complexity" evidence="1">
    <location>
        <begin position="293"/>
        <end position="324"/>
    </location>
</feature>
<feature type="region of interest" description="Disordered" evidence="1">
    <location>
        <begin position="274"/>
        <end position="324"/>
    </location>
</feature>
<name>W8B244_CERCA</name>
<reference evidence="2" key="2">
    <citation type="journal article" date="2014" name="BMC Genomics">
        <title>A genomic perspective to assessing quality of mass-reared SIT flies used in Mediterranean fruit fly (Ceratitis capitata) eradication in California.</title>
        <authorList>
            <person name="Calla B."/>
            <person name="Hall B."/>
            <person name="Hou S."/>
            <person name="Geib S.M."/>
        </authorList>
    </citation>
    <scope>NUCLEOTIDE SEQUENCE</scope>
</reference>
<reference evidence="2" key="1">
    <citation type="submission" date="2013-07" db="EMBL/GenBank/DDBJ databases">
        <authorList>
            <person name="Geib S."/>
        </authorList>
    </citation>
    <scope>NUCLEOTIDE SEQUENCE</scope>
</reference>
<evidence type="ECO:0000313" key="2">
    <source>
        <dbReference type="EMBL" id="JAB91093.1"/>
    </source>
</evidence>
<accession>W8B244</accession>
<sequence length="341" mass="37771">MEAMRKLDATLVAYLAGETKLQSKQLEPELELNLNSPNNESSAADSDEYVLEEFSDTDTDADEQTVEKIRREELQLFRRIKSMKLQLEALTLEPEGTKRMELLQNETRPIFTVECQLSHELIQHVPRYEMFHIMQFESEKFNSLTQCTRFGQEAQRDINLTPLIDELDALNGNCVAGNGNGAASTDMANFGRIHFAVWWREPGTCLNEMLGMGVFELRELYDAALLEQCKRITIQRRGVPLANIYLKINLLLCTLADTNNNNASDVVAYEPATEAVKEHGGKKKKGGAKRGDGNAAKNTKAGAGSTAAGTSAGAASASSSSNTTGDYHVERLLFLKDTDIQ</sequence>
<organism evidence="2">
    <name type="scientific">Ceratitis capitata</name>
    <name type="common">Mediterranean fruit fly</name>
    <name type="synonym">Tephritis capitata</name>
    <dbReference type="NCBI Taxonomy" id="7213"/>
    <lineage>
        <taxon>Eukaryota</taxon>
        <taxon>Metazoa</taxon>
        <taxon>Ecdysozoa</taxon>
        <taxon>Arthropoda</taxon>
        <taxon>Hexapoda</taxon>
        <taxon>Insecta</taxon>
        <taxon>Pterygota</taxon>
        <taxon>Neoptera</taxon>
        <taxon>Endopterygota</taxon>
        <taxon>Diptera</taxon>
        <taxon>Brachycera</taxon>
        <taxon>Muscomorpha</taxon>
        <taxon>Tephritoidea</taxon>
        <taxon>Tephritidae</taxon>
        <taxon>Ceratitis</taxon>
        <taxon>Ceratitis</taxon>
    </lineage>
</organism>
<protein>
    <submittedName>
        <fullName evidence="2">Uncharacterized protein</fullName>
    </submittedName>
</protein>
<evidence type="ECO:0000256" key="1">
    <source>
        <dbReference type="SAM" id="MobiDB-lite"/>
    </source>
</evidence>
<proteinExistence type="evidence at transcript level"/>
<dbReference type="OrthoDB" id="79771at2759"/>
<dbReference type="EMBL" id="GAMC01015462">
    <property type="protein sequence ID" value="JAB91093.1"/>
    <property type="molecule type" value="mRNA"/>
</dbReference>
<dbReference type="AlphaFoldDB" id="W8B244"/>